<dbReference type="InterPro" id="IPR056754">
    <property type="entry name" value="DSCAM/DSCAML_C"/>
</dbReference>
<feature type="compositionally biased region" description="Basic and acidic residues" evidence="13">
    <location>
        <begin position="3366"/>
        <end position="3378"/>
    </location>
</feature>
<feature type="domain" description="Ig-like" evidence="15">
    <location>
        <begin position="45"/>
        <end position="134"/>
    </location>
</feature>
<feature type="domain" description="Ig-like" evidence="15">
    <location>
        <begin position="1862"/>
        <end position="1953"/>
    </location>
</feature>
<keyword evidence="11" id="KW-0393">Immunoglobulin domain</keyword>
<sequence length="3378" mass="367847">MRLTEPVANIPPKHPGRKFDGSLINEITERTTAVAVCEITGFPVPVFSRYQEKSVQMGSDGAMLCSSQAYPVPSFRWYKFIDGTSRKQAVTLNERVKQVSGTLIIKEAKVEDSGKYLCVVNNSVGGESVETVLTVTAPLSATIEPITQTVDFGRSATFSCNFQGNPIKTVGWLKDGKPLKHEEPVLRIESVKKDDKGMYQCFVRNDQESAQASAELKLGGRFEPPQIRHAFDEEILQPGTPVFLKCIASGNPTPEIAWELDGKKLSNNDRLHVGQYVTVNGDVVSHLNISSIHTNDGGLYKCIAWSKVGHTEHSNKLNVYGKPFVRPMEKKAIVAGEMLIVTCPVAGYPIDSIVWERDGRVLPINRKQKVFHNGTLIIENVERQSDQATYTCVAKNPQGLTSRGSLEVQVMVPPQILPFSFGETPSNPGDLVLVQCAVVKGDAPISIVWKFNQKALTEKNLGIEVNSFNKRVSSLTIESVSAAHAGNYTCTANNSAGIYSYTAQLVINGNSFGGNCHCLRCSSPSRDFPSDFSSDLGHRNTQHRTLKLILVLSLFEVPPQILPFSFGEETSNAGDLVAVQCSVIKGDLPISISWSLNNKSLEDNSRGIEISRLNKRISTLSIDSVSAVHAGEYTCWVNNSAGVVSHSAQLHINALPHIVPFYVEEDLNTGESVQLNCHVTKGDKPIAITWTYNGEDLTAKMGVTTTKISERSNLLIISSVMATHSGNYTCTATNAAGTTSYTVPIRVNVLPHITPFSFDDEANFGDSVQLTCHVTKGDKPLDITWKFSGGNLSSQVGVTTTRVGDRTSLLTISSVMAEHNGNYSCVSTNAAGSVHHTAAIQVNGIWTRVKGTASIFLDLVGLVVSPRLILILALPHITPFDVDDDINFGDSVQMNCHVSKGDLPVDIRWSFNGMNLTSSLGIITQKIGTRTSLLTISNVAEQHGGNYTCTAINAAGFANHTTAVHVKVMPYITPFTIEDEVNFGDMIQLNCLVSKGDRPITISWSFNELPLEENLSVTKTQVGDRASLLMISPVIGSHAGNYTCTAKNNAGSVNHTVAVHVNVLPYITPFEMDENVNFGDSVQLSCHVSKGDKPLNIVWDFHGKESLPDFDITTTRMGDRTSFLTISSVTAVHNGNYSCLASNSAGSTSHTTEIHVNVLPHIQPFSFDPINEGDLVIANCVVMKGDSPLEITWRYPGTSRGVLISKPLSRLSTLTIPSVTPRHAGAYTCIVRNPAGERRHTSVLRVNGSDFSGHNKLLGCCVRLHWENQPLPPKVLPFAFGENEFNAGQSATLQCTVSTGDLPLEISWQFAGLPENRRPEFLTSNIGKRVSILTIDSLTEQHVGNYTCTAKNSAGESSFTAPLQVNVLPQILPFDFGTRPMSPGETAQVTCLVSSGDQPLDITWSFEGRNISTLSGVSVSKFGSKASILLIDSVDAIHKGSYSCTVRNPAGRVNFTAVLRINVLPKIIPFYFDNPMNSGEAAQVTCLVSIGDLPLNISWSFGGQDISAVRGITTLKAGRKGSMLLIETVSAMHSGDYTCTVRNPAGSSNFTASLRINGKDNSKTQVMPKIVPFYFDNAMFSGEAAQVTCMVSAGDQPLHISWTFEGRNISSLRGVSTTSLGRKGSSLMIDPITADHRGNYTCTVRNPTGTSNFTASLNINVKPNIVPFHFEDPIFAGQATQVTCLISEGDLPLFIDWTFQESEVASLNGVTSTNLGKRMSVLLIEQAQYEHTGNYTCRASNSAGVSNYTATLYVNGKSKEYLPVLPKITAFDFGEDAIFSGQSAQASCFVSEGSEPVTISWSYQGKEIGTVKEISITKVGRKASILVIEPALSQHQGNYTCSAHNAAGTTNYTATLNINVLPKIVPFSFGDKPIFFGQGAQLTCYVSEGDAPIEIFWTFGGANVSSIPGVSTTQIMKKTSLLTIEPATSEHRGEYTCHARNSAGMSNHTASLSINVVPEVEPFSFNENGVNGGSSVRVMCSVLTGDQPLEITWLKDGAPLPEYSRKTQKLDDNTVILSLRKLTLEDSGTYTCIAKNNAGSGSHSSLLRVKVPPRWILEPTDKAFAQGSDAKVECKADGFPRPQVTWKRAAGDTPGNYIDLKPNNPNMIVEDGTLSILNIQKSNEGYYMCEAVNGIGSGLSAVILISVQAPPHFDIKLRNQTSRRGEPTVLQCEAKGEKPIGILWNMNNKRLDPKSDNRYTIREEILPNGVLSDLSIKRTERTDSALFTCVATNSFGSDDTSINMIVQEVAEVPYGLKILDKSGRSVQLSWAAPYDGNSPIKRYLIEYKISKGTWEADIDRVLVPGNQNEAEVFNLRPATTYHLRIVAENEIGSSEPSDVVTIITAEEAPSGPPTGVRVEAPDQHTLKVFWKPPEKEFWNGEILGYYVGYKLASSEKPYLFETVEFSKEEGKEHHLQIGNLKTYTQYGVVVQAFNKVGQGPMSEEIRQHTAEGVPEAPPHDATCTTLTSQTIRLSWVSPPLSSANGVIKGYKVIYGPSEIWYDENSKDTKITSSSETILHGLKKYTNYSMQVLAFTSGGDGVRSTPIHCQTEQDAPEAPSAVKALVMSAESILVSWKPPVQPNGIIVQYTVYIREDSDDAKDEEPKSQKVPPFQMSYEASGLDKKKKYEFWVTASTNIGEGQPSKSVNLSPGNRGAYWGDTIDGRGLRSADNTTVVCLGDSVPAKIASFDDSFTATYREDVKLPCLAVGIPAPGIVWKVKGNTLTANDRLRQLPEGSLLIKEVTRGDAGEYSCYVENSFGHDTVTHHLVILAPPHSPQVTLTATTTNSITMKLSPHATDSAPLHGYTIHYKPEFGEWETLQVASQAQKYTLENLWCGSRYQIYVTAYNSIGTGDPSDILNIKTRGSKPVIPEARKFIEVSTNSITLHLSAWSDAGCPMLYFVIEHKKRNQMEWNQVSNNVKPGGNFVVLDLDPANWYQLRVTAHNNAGFSVAEYKFATLTVTGGTIAPAIDQSGGGEYNIQVLLSNLNLVVPVASSILVIIVAIIVICVLRGKNSQNKGTIAPPENDSPVVNEMFPWLPDWANLNILVPIAATIVVIFVGCVVICVAVSRKSRGPEQTRLRDDVVYNQPGMGSSTLDKRRPDLRDELGYIAPPNRKLPPVPGSNYNTCDRIKRGTVISGYRGGIGATWDPRRHLYDELGQNGCPTRRLPPHPHGGSDETLHTCRGMEDEICPYATFHLLGFREENMDPSKAGVNFQTFPQQNGSHAGTLGHSHNTGTMHQRAGSQSMPRGTPRYSRVAGPNSAFSPEYDDPANCDDSEDPYGSQYGPYGGPYDHYGSRNSVGRRSLGSIRNIPISNSPEPPPPPPRNHDPNDSKDSNEVSEAECDRDQLLGRQANSRSGSRDGMTTEEMRKLIERSVEL</sequence>
<dbReference type="Pfam" id="PF00041">
    <property type="entry name" value="fn3"/>
    <property type="match status" value="5"/>
</dbReference>
<dbReference type="PANTHER" id="PTHR10075:SF53">
    <property type="entry name" value="DOWN SYNDROME CELL ADHESION MOLECULE 1, ISOFORM BQ"/>
    <property type="match status" value="1"/>
</dbReference>
<dbReference type="InterPro" id="IPR003599">
    <property type="entry name" value="Ig_sub"/>
</dbReference>
<dbReference type="CDD" id="cd20956">
    <property type="entry name" value="IgI_4_Dscam"/>
    <property type="match status" value="1"/>
</dbReference>
<feature type="domain" description="Ig-like" evidence="15">
    <location>
        <begin position="138"/>
        <end position="217"/>
    </location>
</feature>
<keyword evidence="2 14" id="KW-0812">Transmembrane</keyword>
<keyword evidence="9 14" id="KW-0472">Membrane</keyword>
<dbReference type="InterPro" id="IPR013151">
    <property type="entry name" value="Immunoglobulin_dom"/>
</dbReference>
<proteinExistence type="predicted"/>
<accession>A0ABR1BEX7</accession>
<feature type="domain" description="Fibronectin type-III" evidence="16">
    <location>
        <begin position="2557"/>
        <end position="2653"/>
    </location>
</feature>
<evidence type="ECO:0008006" key="19">
    <source>
        <dbReference type="Google" id="ProtNLM"/>
    </source>
</evidence>
<keyword evidence="8" id="KW-0770">Synapse</keyword>
<dbReference type="Pfam" id="PF12355">
    <property type="entry name" value="Dscam_C"/>
    <property type="match status" value="1"/>
</dbReference>
<feature type="domain" description="Ig-like" evidence="15">
    <location>
        <begin position="1160"/>
        <end position="1247"/>
    </location>
</feature>
<feature type="domain" description="Ig-like" evidence="15">
    <location>
        <begin position="1273"/>
        <end position="1366"/>
    </location>
</feature>
<dbReference type="SMART" id="SM00060">
    <property type="entry name" value="FN3"/>
    <property type="match status" value="6"/>
</dbReference>
<dbReference type="EMBL" id="JAWJWF010000001">
    <property type="protein sequence ID" value="KAK6641872.1"/>
    <property type="molecule type" value="Genomic_DNA"/>
</dbReference>
<dbReference type="InterPro" id="IPR036179">
    <property type="entry name" value="Ig-like_dom_sf"/>
</dbReference>
<feature type="region of interest" description="Disordered" evidence="13">
    <location>
        <begin position="3220"/>
        <end position="3378"/>
    </location>
</feature>
<evidence type="ECO:0000256" key="3">
    <source>
        <dbReference type="ARBA" id="ARBA00022729"/>
    </source>
</evidence>
<name>A0ABR1BEX7_POLSC</name>
<evidence type="ECO:0000256" key="8">
    <source>
        <dbReference type="ARBA" id="ARBA00023018"/>
    </source>
</evidence>
<dbReference type="PROSITE" id="PS50853">
    <property type="entry name" value="FN3"/>
    <property type="match status" value="6"/>
</dbReference>
<feature type="domain" description="Ig-like" evidence="15">
    <location>
        <begin position="1369"/>
        <end position="1456"/>
    </location>
</feature>
<feature type="compositionally biased region" description="Low complexity" evidence="13">
    <location>
        <begin position="3279"/>
        <end position="3293"/>
    </location>
</feature>
<reference evidence="17 18" key="1">
    <citation type="submission" date="2023-09" db="EMBL/GenBank/DDBJ databases">
        <title>Genomes of two closely related lineages of the louse Polyplax serrata with different host specificities.</title>
        <authorList>
            <person name="Martinu J."/>
            <person name="Tarabai H."/>
            <person name="Stefka J."/>
            <person name="Hypsa V."/>
        </authorList>
    </citation>
    <scope>NUCLEOTIDE SEQUENCE [LARGE SCALE GENOMIC DNA]</scope>
    <source>
        <strain evidence="17">98ZLc_SE</strain>
    </source>
</reference>
<evidence type="ECO:0000256" key="4">
    <source>
        <dbReference type="ARBA" id="ARBA00022737"/>
    </source>
</evidence>
<keyword evidence="3" id="KW-0732">Signal</keyword>
<feature type="domain" description="Ig-like" evidence="15">
    <location>
        <begin position="2053"/>
        <end position="2146"/>
    </location>
</feature>
<feature type="domain" description="Ig-like" evidence="15">
    <location>
        <begin position="1465"/>
        <end position="1557"/>
    </location>
</feature>
<evidence type="ECO:0000256" key="2">
    <source>
        <dbReference type="ARBA" id="ARBA00022692"/>
    </source>
</evidence>
<evidence type="ECO:0000256" key="11">
    <source>
        <dbReference type="ARBA" id="ARBA00023319"/>
    </source>
</evidence>
<keyword evidence="18" id="KW-1185">Reference proteome</keyword>
<feature type="domain" description="Fibronectin type-III" evidence="16">
    <location>
        <begin position="2772"/>
        <end position="2865"/>
    </location>
</feature>
<feature type="domain" description="Ig-like" evidence="15">
    <location>
        <begin position="656"/>
        <end position="746"/>
    </location>
</feature>
<evidence type="ECO:0000256" key="1">
    <source>
        <dbReference type="ARBA" id="ARBA00004167"/>
    </source>
</evidence>
<protein>
    <recommendedName>
        <fullName evidence="19">Dscam</fullName>
    </recommendedName>
</protein>
<feature type="domain" description="Ig-like" evidence="15">
    <location>
        <begin position="875"/>
        <end position="965"/>
    </location>
</feature>
<evidence type="ECO:0000256" key="12">
    <source>
        <dbReference type="ARBA" id="ARBA00034103"/>
    </source>
</evidence>
<dbReference type="Pfam" id="PF07679">
    <property type="entry name" value="I-set"/>
    <property type="match status" value="5"/>
</dbReference>
<dbReference type="PANTHER" id="PTHR10075">
    <property type="entry name" value="BASIGIN RELATED"/>
    <property type="match status" value="1"/>
</dbReference>
<dbReference type="Proteomes" id="UP001359485">
    <property type="component" value="Unassembled WGS sequence"/>
</dbReference>
<evidence type="ECO:0000256" key="5">
    <source>
        <dbReference type="ARBA" id="ARBA00022889"/>
    </source>
</evidence>
<dbReference type="InterPro" id="IPR013098">
    <property type="entry name" value="Ig_I-set"/>
</dbReference>
<dbReference type="InterPro" id="IPR013106">
    <property type="entry name" value="Ig_V-set"/>
</dbReference>
<feature type="compositionally biased region" description="Basic and acidic residues" evidence="13">
    <location>
        <begin position="3325"/>
        <end position="3348"/>
    </location>
</feature>
<keyword evidence="6" id="KW-0524">Neurogenesis</keyword>
<keyword evidence="10" id="KW-1015">Disulfide bond</keyword>
<feature type="compositionally biased region" description="Polar residues" evidence="13">
    <location>
        <begin position="3220"/>
        <end position="3247"/>
    </location>
</feature>
<dbReference type="Pfam" id="PF00047">
    <property type="entry name" value="ig"/>
    <property type="match status" value="1"/>
</dbReference>
<feature type="domain" description="Ig-like" evidence="15">
    <location>
        <begin position="1958"/>
        <end position="2048"/>
    </location>
</feature>
<feature type="domain" description="Ig-like" evidence="15">
    <location>
        <begin position="559"/>
        <end position="651"/>
    </location>
</feature>
<feature type="domain" description="Ig-like" evidence="15">
    <location>
        <begin position="414"/>
        <end position="506"/>
    </location>
</feature>
<organism evidence="17 18">
    <name type="scientific">Polyplax serrata</name>
    <name type="common">Common mouse louse</name>
    <dbReference type="NCBI Taxonomy" id="468196"/>
    <lineage>
        <taxon>Eukaryota</taxon>
        <taxon>Metazoa</taxon>
        <taxon>Ecdysozoa</taxon>
        <taxon>Arthropoda</taxon>
        <taxon>Hexapoda</taxon>
        <taxon>Insecta</taxon>
        <taxon>Pterygota</taxon>
        <taxon>Neoptera</taxon>
        <taxon>Paraneoptera</taxon>
        <taxon>Psocodea</taxon>
        <taxon>Troctomorpha</taxon>
        <taxon>Phthiraptera</taxon>
        <taxon>Anoplura</taxon>
        <taxon>Polyplacidae</taxon>
        <taxon>Polyplax</taxon>
    </lineage>
</organism>
<keyword evidence="5" id="KW-0130">Cell adhesion</keyword>
<feature type="domain" description="Ig-like" evidence="15">
    <location>
        <begin position="323"/>
        <end position="409"/>
    </location>
</feature>
<dbReference type="SMART" id="SM00408">
    <property type="entry name" value="IGc2"/>
    <property type="match status" value="23"/>
</dbReference>
<dbReference type="InterPro" id="IPR021012">
    <property type="entry name" value="Dscam1_C"/>
</dbReference>
<dbReference type="InterPro" id="IPR013783">
    <property type="entry name" value="Ig-like_fold"/>
</dbReference>
<feature type="domain" description="Ig-like" evidence="15">
    <location>
        <begin position="1065"/>
        <end position="1155"/>
    </location>
</feature>
<evidence type="ECO:0000256" key="10">
    <source>
        <dbReference type="ARBA" id="ARBA00023157"/>
    </source>
</evidence>
<gene>
    <name evidence="17" type="ORF">RUM44_013590</name>
</gene>
<dbReference type="SUPFAM" id="SSF49265">
    <property type="entry name" value="Fibronectin type III"/>
    <property type="match status" value="3"/>
</dbReference>
<evidence type="ECO:0000256" key="9">
    <source>
        <dbReference type="ARBA" id="ARBA00023136"/>
    </source>
</evidence>
<evidence type="ECO:0000256" key="6">
    <source>
        <dbReference type="ARBA" id="ARBA00022902"/>
    </source>
</evidence>
<feature type="domain" description="Ig-like" evidence="15">
    <location>
        <begin position="2151"/>
        <end position="2243"/>
    </location>
</feature>
<dbReference type="InterPro" id="IPR036116">
    <property type="entry name" value="FN3_sf"/>
</dbReference>
<evidence type="ECO:0000259" key="16">
    <source>
        <dbReference type="PROSITE" id="PS50853"/>
    </source>
</evidence>
<comment type="caution">
    <text evidence="17">The sequence shown here is derived from an EMBL/GenBank/DDBJ whole genome shotgun (WGS) entry which is preliminary data.</text>
</comment>
<keyword evidence="4" id="KW-0677">Repeat</keyword>
<dbReference type="SMART" id="SM00406">
    <property type="entry name" value="IGv"/>
    <property type="match status" value="5"/>
</dbReference>
<feature type="transmembrane region" description="Helical" evidence="14">
    <location>
        <begin position="3043"/>
        <end position="3068"/>
    </location>
</feature>
<dbReference type="Pfam" id="PF25059">
    <property type="entry name" value="FN3_DSCAM-DSCAML_C"/>
    <property type="match status" value="1"/>
</dbReference>
<dbReference type="InterPro" id="IPR007110">
    <property type="entry name" value="Ig-like_dom"/>
</dbReference>
<feature type="domain" description="Fibronectin type-III" evidence="16">
    <location>
        <begin position="2252"/>
        <end position="2347"/>
    </location>
</feature>
<evidence type="ECO:0000259" key="15">
    <source>
        <dbReference type="PROSITE" id="PS50835"/>
    </source>
</evidence>
<dbReference type="SUPFAM" id="SSF48726">
    <property type="entry name" value="Immunoglobulin"/>
    <property type="match status" value="23"/>
</dbReference>
<feature type="domain" description="Fibronectin type-III" evidence="16">
    <location>
        <begin position="2457"/>
        <end position="2553"/>
    </location>
</feature>
<feature type="domain" description="Ig-like" evidence="15">
    <location>
        <begin position="1663"/>
        <end position="1753"/>
    </location>
</feature>
<feature type="domain" description="Ig-like" evidence="15">
    <location>
        <begin position="970"/>
        <end position="1060"/>
    </location>
</feature>
<feature type="domain" description="Ig-like" evidence="15">
    <location>
        <begin position="225"/>
        <end position="318"/>
    </location>
</feature>
<feature type="domain" description="Fibronectin type-III" evidence="16">
    <location>
        <begin position="2352"/>
        <end position="2452"/>
    </location>
</feature>
<comment type="subcellular location">
    <subcellularLocation>
        <location evidence="1">Membrane</location>
        <topology evidence="1">Single-pass membrane protein</topology>
    </subcellularLocation>
    <subcellularLocation>
        <location evidence="12">Synapse</location>
    </subcellularLocation>
</comment>
<dbReference type="InterPro" id="IPR003598">
    <property type="entry name" value="Ig_sub2"/>
</dbReference>
<feature type="transmembrane region" description="Helical" evidence="14">
    <location>
        <begin position="2988"/>
        <end position="3009"/>
    </location>
</feature>
<feature type="domain" description="Ig-like" evidence="15">
    <location>
        <begin position="1568"/>
        <end position="1660"/>
    </location>
</feature>
<dbReference type="CDD" id="cd20958">
    <property type="entry name" value="IgI_5_Dscam"/>
    <property type="match status" value="1"/>
</dbReference>
<feature type="compositionally biased region" description="Acidic residues" evidence="13">
    <location>
        <begin position="3266"/>
        <end position="3278"/>
    </location>
</feature>
<evidence type="ECO:0000256" key="14">
    <source>
        <dbReference type="SAM" id="Phobius"/>
    </source>
</evidence>
<dbReference type="Pfam" id="PF13927">
    <property type="entry name" value="Ig_3"/>
    <property type="match status" value="17"/>
</dbReference>
<feature type="domain" description="Ig-like" evidence="15">
    <location>
        <begin position="2682"/>
        <end position="2764"/>
    </location>
</feature>
<dbReference type="PROSITE" id="PS50835">
    <property type="entry name" value="IG_LIKE"/>
    <property type="match status" value="23"/>
</dbReference>
<evidence type="ECO:0000313" key="18">
    <source>
        <dbReference type="Proteomes" id="UP001359485"/>
    </source>
</evidence>
<evidence type="ECO:0000313" key="17">
    <source>
        <dbReference type="EMBL" id="KAK6641872.1"/>
    </source>
</evidence>
<dbReference type="CDD" id="cd00063">
    <property type="entry name" value="FN3"/>
    <property type="match status" value="6"/>
</dbReference>
<feature type="domain" description="Fibronectin type-III" evidence="16">
    <location>
        <begin position="2869"/>
        <end position="2964"/>
    </location>
</feature>
<feature type="domain" description="Ig-like" evidence="15">
    <location>
        <begin position="751"/>
        <end position="841"/>
    </location>
</feature>
<feature type="domain" description="Ig-like" evidence="15">
    <location>
        <begin position="1766"/>
        <end position="1857"/>
    </location>
</feature>
<evidence type="ECO:0000256" key="7">
    <source>
        <dbReference type="ARBA" id="ARBA00022989"/>
    </source>
</evidence>
<feature type="compositionally biased region" description="Low complexity" evidence="13">
    <location>
        <begin position="3307"/>
        <end position="3316"/>
    </location>
</feature>
<dbReference type="SMART" id="SM00409">
    <property type="entry name" value="IG"/>
    <property type="match status" value="23"/>
</dbReference>
<keyword evidence="7 14" id="KW-1133">Transmembrane helix</keyword>
<dbReference type="InterPro" id="IPR003961">
    <property type="entry name" value="FN3_dom"/>
</dbReference>
<evidence type="ECO:0000256" key="13">
    <source>
        <dbReference type="SAM" id="MobiDB-lite"/>
    </source>
</evidence>
<dbReference type="Gene3D" id="2.60.40.10">
    <property type="entry name" value="Immunoglobulins"/>
    <property type="match status" value="29"/>
</dbReference>